<evidence type="ECO:0000256" key="1">
    <source>
        <dbReference type="SAM" id="SignalP"/>
    </source>
</evidence>
<feature type="signal peptide" evidence="1">
    <location>
        <begin position="1"/>
        <end position="21"/>
    </location>
</feature>
<organism evidence="2 3">
    <name type="scientific">Nocardia mexicana</name>
    <dbReference type="NCBI Taxonomy" id="279262"/>
    <lineage>
        <taxon>Bacteria</taxon>
        <taxon>Bacillati</taxon>
        <taxon>Actinomycetota</taxon>
        <taxon>Actinomycetes</taxon>
        <taxon>Mycobacteriales</taxon>
        <taxon>Nocardiaceae</taxon>
        <taxon>Nocardia</taxon>
    </lineage>
</organism>
<proteinExistence type="predicted"/>
<accession>A0A370H3V4</accession>
<gene>
    <name evidence="2" type="ORF">DFR68_105310</name>
</gene>
<keyword evidence="1" id="KW-0732">Signal</keyword>
<dbReference type="AlphaFoldDB" id="A0A370H3V4"/>
<sequence length="50" mass="5142">MTFSMTAHVLVPLAAAVGATALIALTSHSPTRTDSGAREHFAAAFRSRGS</sequence>
<evidence type="ECO:0000313" key="3">
    <source>
        <dbReference type="Proteomes" id="UP000255355"/>
    </source>
</evidence>
<dbReference type="Proteomes" id="UP000255355">
    <property type="component" value="Unassembled WGS sequence"/>
</dbReference>
<dbReference type="STRING" id="1210089.GCA_001613165_02475"/>
<reference evidence="2 3" key="1">
    <citation type="submission" date="2018-07" db="EMBL/GenBank/DDBJ databases">
        <title>Genomic Encyclopedia of Type Strains, Phase IV (KMG-IV): sequencing the most valuable type-strain genomes for metagenomic binning, comparative biology and taxonomic classification.</title>
        <authorList>
            <person name="Goeker M."/>
        </authorList>
    </citation>
    <scope>NUCLEOTIDE SEQUENCE [LARGE SCALE GENOMIC DNA]</scope>
    <source>
        <strain evidence="2 3">DSM 44952</strain>
    </source>
</reference>
<protein>
    <submittedName>
        <fullName evidence="2">Uncharacterized protein</fullName>
    </submittedName>
</protein>
<keyword evidence="3" id="KW-1185">Reference proteome</keyword>
<name>A0A370H3V4_9NOCA</name>
<dbReference type="RefSeq" id="WP_157123895.1">
    <property type="nucleotide sequence ID" value="NZ_QQAZ01000005.1"/>
</dbReference>
<evidence type="ECO:0000313" key="2">
    <source>
        <dbReference type="EMBL" id="RDI50833.1"/>
    </source>
</evidence>
<comment type="caution">
    <text evidence="2">The sequence shown here is derived from an EMBL/GenBank/DDBJ whole genome shotgun (WGS) entry which is preliminary data.</text>
</comment>
<dbReference type="EMBL" id="QQAZ01000005">
    <property type="protein sequence ID" value="RDI50833.1"/>
    <property type="molecule type" value="Genomic_DNA"/>
</dbReference>
<feature type="chain" id="PRO_5038729528" evidence="1">
    <location>
        <begin position="22"/>
        <end position="50"/>
    </location>
</feature>